<dbReference type="EMBL" id="OC915631">
    <property type="protein sequence ID" value="CAD7641263.1"/>
    <property type="molecule type" value="Genomic_DNA"/>
</dbReference>
<dbReference type="PANTHER" id="PTHR16228">
    <property type="entry name" value="DIVALENT CATION TRANSPORTER SOLUTE CARRIER FAMILY 41"/>
    <property type="match status" value="1"/>
</dbReference>
<dbReference type="OrthoDB" id="6514723at2759"/>
<organism evidence="3">
    <name type="scientific">Oppiella nova</name>
    <dbReference type="NCBI Taxonomy" id="334625"/>
    <lineage>
        <taxon>Eukaryota</taxon>
        <taxon>Metazoa</taxon>
        <taxon>Ecdysozoa</taxon>
        <taxon>Arthropoda</taxon>
        <taxon>Chelicerata</taxon>
        <taxon>Arachnida</taxon>
        <taxon>Acari</taxon>
        <taxon>Acariformes</taxon>
        <taxon>Sarcoptiformes</taxon>
        <taxon>Oribatida</taxon>
        <taxon>Brachypylina</taxon>
        <taxon>Oppioidea</taxon>
        <taxon>Oppiidae</taxon>
        <taxon>Oppiella</taxon>
    </lineage>
</organism>
<feature type="region of interest" description="Disordered" evidence="1">
    <location>
        <begin position="132"/>
        <end position="196"/>
    </location>
</feature>
<keyword evidence="2" id="KW-0812">Transmembrane</keyword>
<protein>
    <submittedName>
        <fullName evidence="3">Uncharacterized protein</fullName>
    </submittedName>
</protein>
<reference evidence="3" key="1">
    <citation type="submission" date="2020-11" db="EMBL/GenBank/DDBJ databases">
        <authorList>
            <person name="Tran Van P."/>
        </authorList>
    </citation>
    <scope>NUCLEOTIDE SEQUENCE</scope>
</reference>
<evidence type="ECO:0000256" key="2">
    <source>
        <dbReference type="SAM" id="Phobius"/>
    </source>
</evidence>
<keyword evidence="2" id="KW-1133">Transmembrane helix</keyword>
<dbReference type="Proteomes" id="UP000728032">
    <property type="component" value="Unassembled WGS sequence"/>
</dbReference>
<dbReference type="AlphaFoldDB" id="A0A7R9QD01"/>
<keyword evidence="2" id="KW-0472">Membrane</keyword>
<dbReference type="GO" id="GO:0008324">
    <property type="term" value="F:monoatomic cation transmembrane transporter activity"/>
    <property type="evidence" value="ECO:0007669"/>
    <property type="project" value="InterPro"/>
</dbReference>
<dbReference type="GO" id="GO:0005886">
    <property type="term" value="C:plasma membrane"/>
    <property type="evidence" value="ECO:0007669"/>
    <property type="project" value="TreeGrafter"/>
</dbReference>
<name>A0A7R9QD01_9ACAR</name>
<proteinExistence type="predicted"/>
<evidence type="ECO:0000256" key="1">
    <source>
        <dbReference type="SAM" id="MobiDB-lite"/>
    </source>
</evidence>
<keyword evidence="4" id="KW-1185">Reference proteome</keyword>
<gene>
    <name evidence="3" type="ORF">ONB1V03_LOCUS3008</name>
</gene>
<feature type="compositionally biased region" description="Polar residues" evidence="1">
    <location>
        <begin position="161"/>
        <end position="192"/>
    </location>
</feature>
<accession>A0A7R9QD01</accession>
<dbReference type="InterPro" id="IPR045349">
    <property type="entry name" value="SLC41A1-3"/>
</dbReference>
<dbReference type="PANTHER" id="PTHR16228:SF7">
    <property type="entry name" value="SLC41A_MGTE INTEGRAL MEMBRANE DOMAIN-CONTAINING PROTEIN"/>
    <property type="match status" value="1"/>
</dbReference>
<dbReference type="EMBL" id="CAJPVJ010000806">
    <property type="protein sequence ID" value="CAG2163432.1"/>
    <property type="molecule type" value="Genomic_DNA"/>
</dbReference>
<evidence type="ECO:0000313" key="3">
    <source>
        <dbReference type="EMBL" id="CAD7641263.1"/>
    </source>
</evidence>
<sequence>MTKLAADPTKCDNCVDDREPLDSQQELILKIIKDKFNECNEFRNSDIESDKESVKYCCVCKKFIPEFHKYKLKDSVNPTNTYGTINPVVVINIFKDEDADHIPIGGVINEAFLNNEDDTRFDLRIIPEVDEEYQSDPTLERPASRGDTPFGHSDKWRTSSKRSMVSMKSHNSTQLRTMTPSRRRSSAITSNSSEKRRESIRNMLFGDPELSLRRFSQDIRSTVNEEKKLSDEYETYKVIFLQVFVPFLIAGFGNVGAGLILDYVQHWDVFQSVSELFILIAS</sequence>
<evidence type="ECO:0000313" key="4">
    <source>
        <dbReference type="Proteomes" id="UP000728032"/>
    </source>
</evidence>
<feature type="transmembrane region" description="Helical" evidence="2">
    <location>
        <begin position="238"/>
        <end position="261"/>
    </location>
</feature>